<feature type="domain" description="Protein kinase" evidence="4">
    <location>
        <begin position="1"/>
        <end position="247"/>
    </location>
</feature>
<proteinExistence type="predicted"/>
<reference evidence="5" key="1">
    <citation type="submission" date="2020-08" db="EMBL/GenBank/DDBJ databases">
        <title>Genome public.</title>
        <authorList>
            <person name="Liu C."/>
            <person name="Sun Q."/>
        </authorList>
    </citation>
    <scope>NUCLEOTIDE SEQUENCE</scope>
    <source>
        <strain evidence="5">H8</strain>
    </source>
</reference>
<evidence type="ECO:0000313" key="6">
    <source>
        <dbReference type="Proteomes" id="UP000611762"/>
    </source>
</evidence>
<dbReference type="Proteomes" id="UP000611762">
    <property type="component" value="Unassembled WGS sequence"/>
</dbReference>
<dbReference type="SMART" id="SM00220">
    <property type="entry name" value="S_TKc"/>
    <property type="match status" value="1"/>
</dbReference>
<dbReference type="GO" id="GO:0005737">
    <property type="term" value="C:cytoplasm"/>
    <property type="evidence" value="ECO:0007669"/>
    <property type="project" value="TreeGrafter"/>
</dbReference>
<dbReference type="RefSeq" id="WP_249311779.1">
    <property type="nucleotide sequence ID" value="NZ_JACRSU010000002.1"/>
</dbReference>
<keyword evidence="6" id="KW-1185">Reference proteome</keyword>
<comment type="caution">
    <text evidence="5">The sequence shown here is derived from an EMBL/GenBank/DDBJ whole genome shotgun (WGS) entry which is preliminary data.</text>
</comment>
<dbReference type="Pfam" id="PF00069">
    <property type="entry name" value="Pkinase"/>
    <property type="match status" value="1"/>
</dbReference>
<evidence type="ECO:0000256" key="1">
    <source>
        <dbReference type="ARBA" id="ARBA00022729"/>
    </source>
</evidence>
<organism evidence="5 6">
    <name type="scientific">Congzhengia minquanensis</name>
    <dbReference type="NCBI Taxonomy" id="2763657"/>
    <lineage>
        <taxon>Bacteria</taxon>
        <taxon>Bacillati</taxon>
        <taxon>Bacillota</taxon>
        <taxon>Clostridia</taxon>
        <taxon>Eubacteriales</taxon>
        <taxon>Oscillospiraceae</taxon>
        <taxon>Congzhengia</taxon>
    </lineage>
</organism>
<dbReference type="PANTHER" id="PTHR44167:SF24">
    <property type="entry name" value="SERINE_THREONINE-PROTEIN KINASE CHK2"/>
    <property type="match status" value="1"/>
</dbReference>
<keyword evidence="3" id="KW-0812">Transmembrane</keyword>
<keyword evidence="3" id="KW-0472">Membrane</keyword>
<feature type="transmembrane region" description="Helical" evidence="3">
    <location>
        <begin position="238"/>
        <end position="259"/>
    </location>
</feature>
<dbReference type="PROSITE" id="PS50011">
    <property type="entry name" value="PROTEIN_KINASE_DOM"/>
    <property type="match status" value="1"/>
</dbReference>
<keyword evidence="3" id="KW-1133">Transmembrane helix</keyword>
<evidence type="ECO:0000256" key="2">
    <source>
        <dbReference type="SAM" id="MobiDB-lite"/>
    </source>
</evidence>
<name>A0A926DMV4_9FIRM</name>
<dbReference type="InterPro" id="IPR008266">
    <property type="entry name" value="Tyr_kinase_AS"/>
</dbReference>
<keyword evidence="5" id="KW-0418">Kinase</keyword>
<dbReference type="SUPFAM" id="SSF56112">
    <property type="entry name" value="Protein kinase-like (PK-like)"/>
    <property type="match status" value="1"/>
</dbReference>
<protein>
    <submittedName>
        <fullName evidence="5">Protein kinase</fullName>
    </submittedName>
</protein>
<dbReference type="InterPro" id="IPR037873">
    <property type="entry name" value="BamE-like"/>
</dbReference>
<keyword evidence="1" id="KW-0732">Signal</keyword>
<accession>A0A926DMV4</accession>
<feature type="compositionally biased region" description="Low complexity" evidence="2">
    <location>
        <begin position="269"/>
        <end position="283"/>
    </location>
</feature>
<dbReference type="AlphaFoldDB" id="A0A926DMV4"/>
<dbReference type="GO" id="GO:0004674">
    <property type="term" value="F:protein serine/threonine kinase activity"/>
    <property type="evidence" value="ECO:0007669"/>
    <property type="project" value="TreeGrafter"/>
</dbReference>
<feature type="region of interest" description="Disordered" evidence="2">
    <location>
        <begin position="269"/>
        <end position="288"/>
    </location>
</feature>
<dbReference type="InterPro" id="IPR011009">
    <property type="entry name" value="Kinase-like_dom_sf"/>
</dbReference>
<gene>
    <name evidence="5" type="ORF">H8698_06445</name>
</gene>
<dbReference type="Gene3D" id="3.30.1450.10">
    <property type="match status" value="1"/>
</dbReference>
<dbReference type="GO" id="GO:0005524">
    <property type="term" value="F:ATP binding"/>
    <property type="evidence" value="ECO:0007669"/>
    <property type="project" value="InterPro"/>
</dbReference>
<dbReference type="PANTHER" id="PTHR44167">
    <property type="entry name" value="OVARIAN-SPECIFIC SERINE/THREONINE-PROTEIN KINASE LOK-RELATED"/>
    <property type="match status" value="1"/>
</dbReference>
<evidence type="ECO:0000259" key="4">
    <source>
        <dbReference type="PROSITE" id="PS50011"/>
    </source>
</evidence>
<sequence length="367" mass="40038">MNEYTKKFIEQEYEIIEFLSADEKTALVRESSTGGIYVKKIVGKGAAHIYKRLVGLQISGLPTVYKVKNDYVIMEYVNGISLNNKLSRDGVMSIQEAKSHMITLCNGVKALHAFGIIHRDITASNIIIGHHGCYLIDLGIAREKKVNKGADTHILGTVGYAAPEQFGFTQTDERTDIYALGVVFNYMLTNAFPSEKLYSGKERSIIQKCIEIDGNKRYKSVKRLKNALMNGQNTRRDVFVALSGALFTCIVIATLSYLIPLQNNSANNAAPAGAAGNTPAAATVSTTPLPSSGRKLTLEKFNSITLGMRYEDVLNLIGDKPASESTMELFGTKTLTCSWWGQGSIGANAIIQFRDGAVTSKSQSGLK</sequence>
<evidence type="ECO:0000256" key="3">
    <source>
        <dbReference type="SAM" id="Phobius"/>
    </source>
</evidence>
<dbReference type="InterPro" id="IPR000719">
    <property type="entry name" value="Prot_kinase_dom"/>
</dbReference>
<dbReference type="PROSITE" id="PS00109">
    <property type="entry name" value="PROTEIN_KINASE_TYR"/>
    <property type="match status" value="1"/>
</dbReference>
<dbReference type="EMBL" id="JACRSU010000002">
    <property type="protein sequence ID" value="MBC8540612.1"/>
    <property type="molecule type" value="Genomic_DNA"/>
</dbReference>
<dbReference type="Gene3D" id="1.10.510.10">
    <property type="entry name" value="Transferase(Phosphotransferase) domain 1"/>
    <property type="match status" value="1"/>
</dbReference>
<evidence type="ECO:0000313" key="5">
    <source>
        <dbReference type="EMBL" id="MBC8540612.1"/>
    </source>
</evidence>
<keyword evidence="5" id="KW-0808">Transferase</keyword>